<evidence type="ECO:0000313" key="3">
    <source>
        <dbReference type="EMBL" id="OON80529.1"/>
    </source>
</evidence>
<proteinExistence type="predicted"/>
<dbReference type="RefSeq" id="WP_143621215.1">
    <property type="nucleotide sequence ID" value="NZ_CP045178.1"/>
</dbReference>
<protein>
    <recommendedName>
        <fullName evidence="2">CHAT domain-containing protein</fullName>
    </recommendedName>
</protein>
<dbReference type="OrthoDB" id="4149784at2"/>
<dbReference type="Pfam" id="PF12770">
    <property type="entry name" value="CHAT"/>
    <property type="match status" value="1"/>
</dbReference>
<evidence type="ECO:0000313" key="4">
    <source>
        <dbReference type="Proteomes" id="UP000190539"/>
    </source>
</evidence>
<name>A0A1V4AAU6_9ACTN</name>
<reference evidence="3 4" key="1">
    <citation type="submission" date="2017-02" db="EMBL/GenBank/DDBJ databases">
        <title>Draft Genome Sequence of Streptomyces tsukubaensis F601, a Producer of the immunosuppressant tacrolimus FK506.</title>
        <authorList>
            <person name="Zong G."/>
            <person name="Zhong C."/>
            <person name="Fu J."/>
            <person name="Qin R."/>
            <person name="Cao G."/>
        </authorList>
    </citation>
    <scope>NUCLEOTIDE SEQUENCE [LARGE SCALE GENOMIC DNA]</scope>
    <source>
        <strain evidence="3 4">F601</strain>
    </source>
</reference>
<evidence type="ECO:0000256" key="1">
    <source>
        <dbReference type="SAM" id="MobiDB-lite"/>
    </source>
</evidence>
<dbReference type="InterPro" id="IPR024983">
    <property type="entry name" value="CHAT_dom"/>
</dbReference>
<feature type="domain" description="CHAT" evidence="2">
    <location>
        <begin position="816"/>
        <end position="1147"/>
    </location>
</feature>
<feature type="region of interest" description="Disordered" evidence="1">
    <location>
        <begin position="986"/>
        <end position="1034"/>
    </location>
</feature>
<feature type="compositionally biased region" description="Low complexity" evidence="1">
    <location>
        <begin position="274"/>
        <end position="296"/>
    </location>
</feature>
<organism evidence="3 4">
    <name type="scientific">Streptomyces tsukubensis</name>
    <dbReference type="NCBI Taxonomy" id="83656"/>
    <lineage>
        <taxon>Bacteria</taxon>
        <taxon>Bacillati</taxon>
        <taxon>Actinomycetota</taxon>
        <taxon>Actinomycetes</taxon>
        <taxon>Kitasatosporales</taxon>
        <taxon>Streptomycetaceae</taxon>
        <taxon>Streptomyces</taxon>
    </lineage>
</organism>
<evidence type="ECO:0000259" key="2">
    <source>
        <dbReference type="Pfam" id="PF12770"/>
    </source>
</evidence>
<dbReference type="Proteomes" id="UP000190539">
    <property type="component" value="Unassembled WGS sequence"/>
</dbReference>
<dbReference type="STRING" id="83656.B1H18_11510"/>
<feature type="region of interest" description="Disordered" evidence="1">
    <location>
        <begin position="228"/>
        <end position="296"/>
    </location>
</feature>
<accession>A0A1V4AAU6</accession>
<gene>
    <name evidence="3" type="ORF">B1H18_11510</name>
</gene>
<dbReference type="AlphaFoldDB" id="A0A1V4AAU6"/>
<feature type="compositionally biased region" description="Low complexity" evidence="1">
    <location>
        <begin position="1161"/>
        <end position="1171"/>
    </location>
</feature>
<feature type="compositionally biased region" description="Basic and acidic residues" evidence="1">
    <location>
        <begin position="1172"/>
        <end position="1187"/>
    </location>
</feature>
<keyword evidence="4" id="KW-1185">Reference proteome</keyword>
<comment type="caution">
    <text evidence="3">The sequence shown here is derived from an EMBL/GenBank/DDBJ whole genome shotgun (WGS) entry which is preliminary data.</text>
</comment>
<sequence length="1187" mass="125112">MVSDESSGGVQGLRIWATEAIERAAGVITRALTGTPSPTDFDAPVAELTGLRGLLDHDHALLGVVTLRLGGLLAIRYSTGNGTQEDRVRAQRLLNEARDPATPAGEAVTEEDRQWAAMLLLSVTDSSVPSGAPGTAPDFWTVFDRSLRSAPGSVAVEAARFEALAEEAGRLPLAPEDREKFRHAQEMLSHLSRTGLSEPEKLMGMLPADFPFSDQLRVLMELAKDLPDERSTAAADTGQDGGDQDDGPRPRQSASRRDAPETPARTPGADTTSADPPHTDTTPLDAPDAPGAPDADTTVLGAWLATMLGTTDALRTGDPEEVSRLLQRLGADLDRLPEGHDRAPEIENLMRMVLRTGQPLGGSQQDGDVARGHAGPVADHFAEQAAGDPAAAALVLGNRVIGLLDRVNKAEESESWDDLAALVDELESVERSTPEGHPIRPVVRLALGSALSALGSHTKDTDTLLRGFANQEETLASMSAAAHGVPEALIHAFRDALRTARSAVSDTPGLMPAYAPPPADATTETRFFSALAGSIRHSVTHDPADLNAAIVELEHIRDQVRQGRSPQIAAPALWQLAENYRARLGLTQDPADHDAATNAALESLQALAGDVVLQSGPDHGLLTARSGADRGIRAAVWAASHGRVEEAVAALELGRALVLQAASTSRAVPDLLEARGHDGLAGEWRASDVPAAPAPGALPRELPSSLRRRALAALGHREAGGALFRTPTVEELKAGIAEGDADALVYLLAGEGDALGMAIVVGPDIGTGVRALPLLCDQHGGPLERYVDAAVRHQSQPHDAAAEEEWEEALSELCDWATGAVIAPVLTGVAERLSENENRRKDRPGPPRIVLVPCGRLGIVPWHAARMPAGSPHAYACQIMVFSYAASGRQFLDTVRRARRAPAADPVLLADPSMTLPHADLEVTALHRNLYPGARLYGELFDPPVEPEATGTPDHLLDVLAGTPSVLHVACHGSAGLSPTASALQLAEPEDDPGSRPDENDPQDARANPGMLTVSRLLGRRGTRTGEPAPDDGPLVVLPACQTDLSTRDHDEALTLTTAFVAGGARDVVGSRWSTRDSASALMMVVFHHYVSVEGFSPVDALRAAQLWMLDPHRQNPGSLGGDLLAELKKGPRLDHPADWAPFIHQGYPGPALKTPAAPGATTASTASTRDASTRDASARDAASDDT</sequence>
<feature type="region of interest" description="Disordered" evidence="1">
    <location>
        <begin position="1145"/>
        <end position="1187"/>
    </location>
</feature>
<dbReference type="EMBL" id="MVFC01000007">
    <property type="protein sequence ID" value="OON80529.1"/>
    <property type="molecule type" value="Genomic_DNA"/>
</dbReference>